<organism evidence="1 2">
    <name type="scientific">Pistacia integerrima</name>
    <dbReference type="NCBI Taxonomy" id="434235"/>
    <lineage>
        <taxon>Eukaryota</taxon>
        <taxon>Viridiplantae</taxon>
        <taxon>Streptophyta</taxon>
        <taxon>Embryophyta</taxon>
        <taxon>Tracheophyta</taxon>
        <taxon>Spermatophyta</taxon>
        <taxon>Magnoliopsida</taxon>
        <taxon>eudicotyledons</taxon>
        <taxon>Gunneridae</taxon>
        <taxon>Pentapetalae</taxon>
        <taxon>rosids</taxon>
        <taxon>malvids</taxon>
        <taxon>Sapindales</taxon>
        <taxon>Anacardiaceae</taxon>
        <taxon>Pistacia</taxon>
    </lineage>
</organism>
<sequence length="184" mass="21359">MEVEELQTIHTDLGRINDKQEKRVRFYETRAYHLTIVYIIFQGLILISVSLLSSANQCKRWWVPFTISLLSSIIFFMAFLDAAISYYNTHYHLDMNYLEQQVIYKQIHVSRSAQCSIKIGESSSSEKRPYHEIIKPDVFQLFKRKVYISSIAFNLTVFTVIVLFACHSFLCNDSSAPLISTVSP</sequence>
<proteinExistence type="predicted"/>
<name>A0ACC0Z1E0_9ROSI</name>
<evidence type="ECO:0000313" key="2">
    <source>
        <dbReference type="Proteomes" id="UP001163603"/>
    </source>
</evidence>
<evidence type="ECO:0000313" key="1">
    <source>
        <dbReference type="EMBL" id="KAJ0043803.1"/>
    </source>
</evidence>
<accession>A0ACC0Z1E0</accession>
<comment type="caution">
    <text evidence="1">The sequence shown here is derived from an EMBL/GenBank/DDBJ whole genome shotgun (WGS) entry which is preliminary data.</text>
</comment>
<gene>
    <name evidence="1" type="ORF">Pint_17582</name>
</gene>
<dbReference type="EMBL" id="CM047739">
    <property type="protein sequence ID" value="KAJ0043803.1"/>
    <property type="molecule type" value="Genomic_DNA"/>
</dbReference>
<protein>
    <submittedName>
        <fullName evidence="1">Uncharacterized protein</fullName>
    </submittedName>
</protein>
<keyword evidence="2" id="KW-1185">Reference proteome</keyword>
<dbReference type="Proteomes" id="UP001163603">
    <property type="component" value="Chromosome 4"/>
</dbReference>
<reference evidence="2" key="1">
    <citation type="journal article" date="2023" name="G3 (Bethesda)">
        <title>Genome assembly and association tests identify interacting loci associated with vigor, precocity, and sex in interspecific pistachio rootstocks.</title>
        <authorList>
            <person name="Palmer W."/>
            <person name="Jacygrad E."/>
            <person name="Sagayaradj S."/>
            <person name="Cavanaugh K."/>
            <person name="Han R."/>
            <person name="Bertier L."/>
            <person name="Beede B."/>
            <person name="Kafkas S."/>
            <person name="Golino D."/>
            <person name="Preece J."/>
            <person name="Michelmore R."/>
        </authorList>
    </citation>
    <scope>NUCLEOTIDE SEQUENCE [LARGE SCALE GENOMIC DNA]</scope>
</reference>